<evidence type="ECO:0000313" key="4">
    <source>
        <dbReference type="Proteomes" id="UP000324022"/>
    </source>
</evidence>
<dbReference type="InterPro" id="IPR000467">
    <property type="entry name" value="G_patch_dom"/>
</dbReference>
<feature type="region of interest" description="Disordered" evidence="1">
    <location>
        <begin position="685"/>
        <end position="818"/>
    </location>
</feature>
<dbReference type="GO" id="GO:0003723">
    <property type="term" value="F:RNA binding"/>
    <property type="evidence" value="ECO:0007669"/>
    <property type="project" value="TreeGrafter"/>
</dbReference>
<dbReference type="PANTHER" id="PTHR13384:SF19">
    <property type="entry name" value="G PATCH DOMAIN-CONTAINING PROTEIN 1"/>
    <property type="match status" value="1"/>
</dbReference>
<reference evidence="3 4" key="1">
    <citation type="submission" date="2018-03" db="EMBL/GenBank/DDBJ databases">
        <authorList>
            <person name="Guldener U."/>
        </authorList>
    </citation>
    <scope>NUCLEOTIDE SEQUENCE [LARGE SCALE GENOMIC DNA]</scope>
    <source>
        <strain evidence="3 4">NBRC100155</strain>
    </source>
</reference>
<protein>
    <recommendedName>
        <fullName evidence="2">G-patch domain-containing protein</fullName>
    </recommendedName>
</protein>
<gene>
    <name evidence="3" type="ORF">UTRI_01333</name>
</gene>
<dbReference type="PROSITE" id="PS50174">
    <property type="entry name" value="G_PATCH"/>
    <property type="match status" value="1"/>
</dbReference>
<dbReference type="OrthoDB" id="20507at2759"/>
<dbReference type="GO" id="GO:0006397">
    <property type="term" value="P:mRNA processing"/>
    <property type="evidence" value="ECO:0007669"/>
    <property type="project" value="InterPro"/>
</dbReference>
<name>A0A5C3DWE7_9BASI</name>
<dbReference type="Pfam" id="PF26093">
    <property type="entry name" value="HTH_TGH"/>
    <property type="match status" value="1"/>
</dbReference>
<dbReference type="GO" id="GO:0005634">
    <property type="term" value="C:nucleus"/>
    <property type="evidence" value="ECO:0007669"/>
    <property type="project" value="TreeGrafter"/>
</dbReference>
<feature type="compositionally biased region" description="Basic and acidic residues" evidence="1">
    <location>
        <begin position="90"/>
        <end position="104"/>
    </location>
</feature>
<dbReference type="Pfam" id="PF07713">
    <property type="entry name" value="DUF1604"/>
    <property type="match status" value="1"/>
</dbReference>
<evidence type="ECO:0000313" key="3">
    <source>
        <dbReference type="EMBL" id="SPO22655.1"/>
    </source>
</evidence>
<dbReference type="Pfam" id="PF01585">
    <property type="entry name" value="G-patch"/>
    <property type="match status" value="1"/>
</dbReference>
<dbReference type="InterPro" id="IPR011666">
    <property type="entry name" value="DUF1604"/>
</dbReference>
<evidence type="ECO:0000256" key="1">
    <source>
        <dbReference type="SAM" id="MobiDB-lite"/>
    </source>
</evidence>
<feature type="domain" description="G-patch" evidence="2">
    <location>
        <begin position="159"/>
        <end position="179"/>
    </location>
</feature>
<feature type="region of interest" description="Disordered" evidence="1">
    <location>
        <begin position="83"/>
        <end position="104"/>
    </location>
</feature>
<dbReference type="PANTHER" id="PTHR13384">
    <property type="entry name" value="G PATCH DOMAIN-CONTAINING PROTEIN 1"/>
    <property type="match status" value="1"/>
</dbReference>
<evidence type="ECO:0000259" key="2">
    <source>
        <dbReference type="PROSITE" id="PS50174"/>
    </source>
</evidence>
<sequence>MATDRLRAKIRDNPSLSNLTANYCSIGTPLPSLTSSKKDASELKPIWQQEARDSQGRRRFHGAFTGGFSAGYYNTVGSKEGWTPGSFRSSRSDRRDGKETVGARVEDFMDEEDLADWKAAQRVSTGSGSGSADRFEGLTGESDPLASLLFGEASVIQNKDALGYRLLRKMGWKEGQGLGPRVDARKKARLLSLISNNYSDDASNIATSSDFTLEDLKHLYAPPPTPILSVATAQSGSRKGLGAEDRPTLHQVLAKDYIPKTDSAQGTEGDDESGWWPDGRPMLAGFRLATEPPPPQPVFPSEEVPEGWQPDPSRVFSALNAPALDAKFSRDSTPATRGQLLGEAKLPGPPPNIAAFLSAKSRERLAASSTSNAVLPTFSPVSISPQNVTAPRLDVGTTTQALQAPSLYSADPAKQARYETYLRSQLTPASQQAQTLPVPPELTPQKYQHELEGFAKAAAMFRPMSAAIASRFTKASAAVMEHETRATSAVPGLRHPSSALASASAANDTKVAADGVAEPVKELSTAQQAAQMGNFGHLTRKVEAWAPERLLCKRFGIPEPAISRKRKGEAVSTSSNQQKRPDPDDDADPFYGASQSSKSKKAIRVDEHWERNKEQLKALAAGPTPLSLDAASSFRTPAALGFEDAVVEETAVGMGDDERQGQDTLTYVKPSRDVYKAIFASDEEASDYENAAGKGRSAKPKMQDPSAGTGVVFQARSKRKDANDEDSNADLVSTTLEETVGKPASTKRKKEKASKKALLTFDLDDDGDERQERRKEKAPKKLPLAFGNADGAPMEGSAVSDEPMKSKIKGRMRASDLF</sequence>
<dbReference type="Proteomes" id="UP000324022">
    <property type="component" value="Unassembled WGS sequence"/>
</dbReference>
<feature type="compositionally biased region" description="Basic residues" evidence="1">
    <location>
        <begin position="745"/>
        <end position="755"/>
    </location>
</feature>
<keyword evidence="4" id="KW-1185">Reference proteome</keyword>
<organism evidence="3 4">
    <name type="scientific">Ustilago trichophora</name>
    <dbReference type="NCBI Taxonomy" id="86804"/>
    <lineage>
        <taxon>Eukaryota</taxon>
        <taxon>Fungi</taxon>
        <taxon>Dikarya</taxon>
        <taxon>Basidiomycota</taxon>
        <taxon>Ustilaginomycotina</taxon>
        <taxon>Ustilaginomycetes</taxon>
        <taxon>Ustilaginales</taxon>
        <taxon>Ustilaginaceae</taxon>
        <taxon>Ustilago</taxon>
    </lineage>
</organism>
<feature type="region of interest" description="Disordered" evidence="1">
    <location>
        <begin position="563"/>
        <end position="604"/>
    </location>
</feature>
<accession>A0A5C3DWE7</accession>
<feature type="region of interest" description="Disordered" evidence="1">
    <location>
        <begin position="326"/>
        <end position="351"/>
    </location>
</feature>
<dbReference type="EMBL" id="OOIN01000004">
    <property type="protein sequence ID" value="SPO22655.1"/>
    <property type="molecule type" value="Genomic_DNA"/>
</dbReference>
<proteinExistence type="predicted"/>
<dbReference type="AlphaFoldDB" id="A0A5C3DWE7"/>